<dbReference type="AlphaFoldDB" id="A0A1F6E6Q6"/>
<evidence type="ECO:0000313" key="2">
    <source>
        <dbReference type="Proteomes" id="UP000176689"/>
    </source>
</evidence>
<organism evidence="1 2">
    <name type="scientific">Candidatus Kaiserbacteria bacterium RIFCSPHIGHO2_12_FULL_53_13</name>
    <dbReference type="NCBI Taxonomy" id="1798502"/>
    <lineage>
        <taxon>Bacteria</taxon>
        <taxon>Candidatus Kaiseribacteriota</taxon>
    </lineage>
</organism>
<sequence>MKKIIFLFATLAGIILVAGFGNQIVFAGSSDNLSGYAWSDTIGWVSFNCTDAGSCSTTDYGVRVDPPSGAFSGYAWSENIGWISFNAADTAGCPSAPCAPALVTTTTSGTVTGWAKALSASGGWDGWIRLSGTAADSSSYGGTIASTTFSGYSWGSDVVGWLSWSGSGYGVRSSVDLVDPPSCTPAYFCSGNDLYYRNASCVESLSQSCSYGCSGSACIPPPSIGFTSFSATNISYGPFTATGHLEVKPSLLWSGDTTSVYWNVSNSTSCTVTGTNGDSWSGGFSGSAGRTSSPITSQTSYTLSCAGFSGAAPSSITETVNVNIIPVFEEL</sequence>
<accession>A0A1F6E6Q6</accession>
<comment type="caution">
    <text evidence="1">The sequence shown here is derived from an EMBL/GenBank/DDBJ whole genome shotgun (WGS) entry which is preliminary data.</text>
</comment>
<protein>
    <submittedName>
        <fullName evidence="1">Uncharacterized protein</fullName>
    </submittedName>
</protein>
<proteinExistence type="predicted"/>
<dbReference type="EMBL" id="MFLP01000033">
    <property type="protein sequence ID" value="OGG69384.1"/>
    <property type="molecule type" value="Genomic_DNA"/>
</dbReference>
<gene>
    <name evidence="1" type="ORF">A3F27_01230</name>
</gene>
<name>A0A1F6E6Q6_9BACT</name>
<reference evidence="1 2" key="1">
    <citation type="journal article" date="2016" name="Nat. Commun.">
        <title>Thousands of microbial genomes shed light on interconnected biogeochemical processes in an aquifer system.</title>
        <authorList>
            <person name="Anantharaman K."/>
            <person name="Brown C.T."/>
            <person name="Hug L.A."/>
            <person name="Sharon I."/>
            <person name="Castelle C.J."/>
            <person name="Probst A.J."/>
            <person name="Thomas B.C."/>
            <person name="Singh A."/>
            <person name="Wilkins M.J."/>
            <person name="Karaoz U."/>
            <person name="Brodie E.L."/>
            <person name="Williams K.H."/>
            <person name="Hubbard S.S."/>
            <person name="Banfield J.F."/>
        </authorList>
    </citation>
    <scope>NUCLEOTIDE SEQUENCE [LARGE SCALE GENOMIC DNA]</scope>
</reference>
<evidence type="ECO:0000313" key="1">
    <source>
        <dbReference type="EMBL" id="OGG69384.1"/>
    </source>
</evidence>
<dbReference type="Proteomes" id="UP000176689">
    <property type="component" value="Unassembled WGS sequence"/>
</dbReference>